<dbReference type="EMBL" id="LN846901">
    <property type="protein sequence ID" value="CRL16923.1"/>
    <property type="molecule type" value="Genomic_DNA"/>
</dbReference>
<dbReference type="Pfam" id="PF06414">
    <property type="entry name" value="Zeta_toxin"/>
    <property type="match status" value="1"/>
</dbReference>
<name>A0A0K1MRJ0_LACPA</name>
<comment type="catalytic activity">
    <reaction evidence="7">
        <text>UDP-N-acetyl-alpha-D-glucosamine + ATP = UDP-N-acetyl-alpha-D-glucosamine 3'-phosphate + ADP + H(+)</text>
        <dbReference type="Rhea" id="RHEA:32671"/>
        <dbReference type="ChEBI" id="CHEBI:15378"/>
        <dbReference type="ChEBI" id="CHEBI:30616"/>
        <dbReference type="ChEBI" id="CHEBI:57705"/>
        <dbReference type="ChEBI" id="CHEBI:64353"/>
        <dbReference type="ChEBI" id="CHEBI:456216"/>
        <dbReference type="EC" id="2.7.1.176"/>
    </reaction>
</comment>
<evidence type="ECO:0000259" key="8">
    <source>
        <dbReference type="Pfam" id="PF06414"/>
    </source>
</evidence>
<evidence type="ECO:0000313" key="9">
    <source>
        <dbReference type="EMBL" id="CRL16923.1"/>
    </source>
</evidence>
<dbReference type="InterPro" id="IPR027417">
    <property type="entry name" value="P-loop_NTPase"/>
</dbReference>
<dbReference type="GO" id="GO:0005524">
    <property type="term" value="F:ATP binding"/>
    <property type="evidence" value="ECO:0007669"/>
    <property type="project" value="UniProtKB-KW"/>
</dbReference>
<evidence type="ECO:0000256" key="1">
    <source>
        <dbReference type="ARBA" id="ARBA00009104"/>
    </source>
</evidence>
<dbReference type="InterPro" id="IPR010488">
    <property type="entry name" value="Zeta_toxin_domain"/>
</dbReference>
<reference evidence="9" key="1">
    <citation type="journal article" date="2015" name="Front. Microbiol.">
        <title>The vaginal isolate Lactobacillus paracasei LPC-S01 (DSM 26760) is suitable for oral administration.</title>
        <authorList>
            <person name="Balzaretti S."/>
            <person name="Taverniti V."/>
            <person name="Rondini G."/>
            <person name="Marcolegio G."/>
            <person name="Minuzzo M."/>
            <person name="Remagni M.C."/>
            <person name="Fiore W."/>
            <person name="Arioli S."/>
            <person name="Guglielmetti S."/>
        </authorList>
    </citation>
    <scope>NUCLEOTIDE SEQUENCE</scope>
    <source>
        <strain evidence="9">LPC-S01</strain>
    </source>
</reference>
<comment type="similarity">
    <text evidence="1">Belongs to the zeta toxin family.</text>
</comment>
<dbReference type="EC" id="2.7.1.176" evidence="2"/>
<evidence type="ECO:0000256" key="3">
    <source>
        <dbReference type="ARBA" id="ARBA00022649"/>
    </source>
</evidence>
<proteinExistence type="inferred from homology"/>
<keyword evidence="3" id="KW-1277">Toxin-antitoxin system</keyword>
<protein>
    <recommendedName>
        <fullName evidence="6">UDP-N-acetylglucosamine kinase</fullName>
        <ecNumber evidence="2">2.7.1.176</ecNumber>
    </recommendedName>
    <alternativeName>
        <fullName evidence="6">UDP-N-acetylglucosamine kinase</fullName>
    </alternativeName>
</protein>
<accession>A0A0K1MRJ0</accession>
<dbReference type="Gene3D" id="3.40.50.300">
    <property type="entry name" value="P-loop containing nucleotide triphosphate hydrolases"/>
    <property type="match status" value="1"/>
</dbReference>
<feature type="domain" description="Zeta toxin" evidence="8">
    <location>
        <begin position="3"/>
        <end position="49"/>
    </location>
</feature>
<evidence type="ECO:0000256" key="7">
    <source>
        <dbReference type="ARBA" id="ARBA00048178"/>
    </source>
</evidence>
<keyword evidence="4" id="KW-0547">Nucleotide-binding</keyword>
<sequence length="213" mass="24427">MMSDQKQILVLLAGAPGTGKTYTANKIMQAISGFVSLPLDLFKEHLYDELGFDNLEEKQLLDAEARARYYRGIGMLMQEHKMILGDYPFSRLQKPALEKLAAKHHYAVITIRLEADIKVLYDRQRKRDLSDPRHLGHLMNHYHRGDTLENISETPDGMPTFEVFSNRVQDRGYQTFQLGQLIRVDVSDYGAVDYRGLVEALREAIRGVELSTR</sequence>
<evidence type="ECO:0000256" key="4">
    <source>
        <dbReference type="ARBA" id="ARBA00022741"/>
    </source>
</evidence>
<keyword evidence="9" id="KW-0418">Kinase</keyword>
<evidence type="ECO:0000256" key="2">
    <source>
        <dbReference type="ARBA" id="ARBA00011963"/>
    </source>
</evidence>
<dbReference type="PATRIC" id="fig|1597.20.peg.366"/>
<keyword evidence="9" id="KW-0808">Transferase</keyword>
<evidence type="ECO:0000256" key="5">
    <source>
        <dbReference type="ARBA" id="ARBA00022840"/>
    </source>
</evidence>
<dbReference type="SUPFAM" id="SSF52540">
    <property type="entry name" value="P-loop containing nucleoside triphosphate hydrolases"/>
    <property type="match status" value="1"/>
</dbReference>
<evidence type="ECO:0000256" key="6">
    <source>
        <dbReference type="ARBA" id="ARBA00032897"/>
    </source>
</evidence>
<organism evidence="9">
    <name type="scientific">Lacticaseibacillus paracasei</name>
    <name type="common">Lactobacillus paracasei</name>
    <dbReference type="NCBI Taxonomy" id="1597"/>
    <lineage>
        <taxon>Bacteria</taxon>
        <taxon>Bacillati</taxon>
        <taxon>Bacillota</taxon>
        <taxon>Bacilli</taxon>
        <taxon>Lactobacillales</taxon>
        <taxon>Lactobacillaceae</taxon>
        <taxon>Lacticaseibacillus</taxon>
    </lineage>
</organism>
<dbReference type="RefSeq" id="WP_003577611.1">
    <property type="nucleotide sequence ID" value="NZ_AFYP01000005.1"/>
</dbReference>
<keyword evidence="5" id="KW-0067">ATP-binding</keyword>
<dbReference type="GO" id="GO:0016301">
    <property type="term" value="F:kinase activity"/>
    <property type="evidence" value="ECO:0007669"/>
    <property type="project" value="UniProtKB-KW"/>
</dbReference>
<dbReference type="AlphaFoldDB" id="A0A0K1MRJ0"/>